<gene>
    <name evidence="2" type="ORF">QE109_16425</name>
</gene>
<keyword evidence="1" id="KW-0472">Membrane</keyword>
<keyword evidence="3" id="KW-1185">Reference proteome</keyword>
<protein>
    <recommendedName>
        <fullName evidence="4">SHOCT domain-containing protein</fullName>
    </recommendedName>
</protein>
<name>A0ABT6NH37_9FIRM</name>
<sequence>MIRENYKRKQKNGILYIIMGLSFAFIGAACMLLMALTSINSNSFSLISKLFLLIGLLIAIYGYKMMTLLRIKTEADKKREMVDKDLDIELQKLDKLREDGIISEKELMLKRKKIMDTRWG</sequence>
<keyword evidence="1" id="KW-0812">Transmembrane</keyword>
<evidence type="ECO:0000313" key="3">
    <source>
        <dbReference type="Proteomes" id="UP001158045"/>
    </source>
</evidence>
<reference evidence="2 3" key="1">
    <citation type="submission" date="2023-04" db="EMBL/GenBank/DDBJ databases">
        <title>Fusibacter bizertensis strain WBS, isolated from littoral bottom sediments of the Arctic seas - biochemical and genomic analysis.</title>
        <authorList>
            <person name="Brioukhanov A.L."/>
        </authorList>
    </citation>
    <scope>NUCLEOTIDE SEQUENCE [LARGE SCALE GENOMIC DNA]</scope>
    <source>
        <strain evidence="2 3">WBS</strain>
    </source>
</reference>
<dbReference type="Proteomes" id="UP001158045">
    <property type="component" value="Unassembled WGS sequence"/>
</dbReference>
<dbReference type="PROSITE" id="PS51257">
    <property type="entry name" value="PROKAR_LIPOPROTEIN"/>
    <property type="match status" value="1"/>
</dbReference>
<feature type="transmembrane region" description="Helical" evidence="1">
    <location>
        <begin position="43"/>
        <end position="63"/>
    </location>
</feature>
<accession>A0ABT6NH37</accession>
<proteinExistence type="predicted"/>
<comment type="caution">
    <text evidence="2">The sequence shown here is derived from an EMBL/GenBank/DDBJ whole genome shotgun (WGS) entry which is preliminary data.</text>
</comment>
<organism evidence="2 3">
    <name type="scientific">Fusibacter bizertensis</name>
    <dbReference type="NCBI Taxonomy" id="1488331"/>
    <lineage>
        <taxon>Bacteria</taxon>
        <taxon>Bacillati</taxon>
        <taxon>Bacillota</taxon>
        <taxon>Clostridia</taxon>
        <taxon>Eubacteriales</taxon>
        <taxon>Eubacteriales Family XII. Incertae Sedis</taxon>
        <taxon>Fusibacter</taxon>
    </lineage>
</organism>
<evidence type="ECO:0000256" key="1">
    <source>
        <dbReference type="SAM" id="Phobius"/>
    </source>
</evidence>
<dbReference type="EMBL" id="JARYZI010000016">
    <property type="protein sequence ID" value="MDH8679746.1"/>
    <property type="molecule type" value="Genomic_DNA"/>
</dbReference>
<feature type="transmembrane region" description="Helical" evidence="1">
    <location>
        <begin position="12"/>
        <end position="37"/>
    </location>
</feature>
<evidence type="ECO:0008006" key="4">
    <source>
        <dbReference type="Google" id="ProtNLM"/>
    </source>
</evidence>
<dbReference type="RefSeq" id="WP_281095643.1">
    <property type="nucleotide sequence ID" value="NZ_JARYZI010000016.1"/>
</dbReference>
<evidence type="ECO:0000313" key="2">
    <source>
        <dbReference type="EMBL" id="MDH8679746.1"/>
    </source>
</evidence>
<keyword evidence="1" id="KW-1133">Transmembrane helix</keyword>